<gene>
    <name evidence="1" type="ORF">OXX778_LOCUS11468</name>
</gene>
<evidence type="ECO:0000313" key="1">
    <source>
        <dbReference type="EMBL" id="CAF0902441.1"/>
    </source>
</evidence>
<organism evidence="1 2">
    <name type="scientific">Brachionus calyciflorus</name>
    <dbReference type="NCBI Taxonomy" id="104777"/>
    <lineage>
        <taxon>Eukaryota</taxon>
        <taxon>Metazoa</taxon>
        <taxon>Spiralia</taxon>
        <taxon>Gnathifera</taxon>
        <taxon>Rotifera</taxon>
        <taxon>Eurotatoria</taxon>
        <taxon>Monogononta</taxon>
        <taxon>Pseudotrocha</taxon>
        <taxon>Ploima</taxon>
        <taxon>Brachionidae</taxon>
        <taxon>Brachionus</taxon>
    </lineage>
</organism>
<name>A0A813ZPS8_9BILA</name>
<keyword evidence="2" id="KW-1185">Reference proteome</keyword>
<evidence type="ECO:0000313" key="2">
    <source>
        <dbReference type="Proteomes" id="UP000663879"/>
    </source>
</evidence>
<dbReference type="EMBL" id="CAJNOC010001946">
    <property type="protein sequence ID" value="CAF0902441.1"/>
    <property type="molecule type" value="Genomic_DNA"/>
</dbReference>
<protein>
    <submittedName>
        <fullName evidence="1">Uncharacterized protein</fullName>
    </submittedName>
</protein>
<dbReference type="Proteomes" id="UP000663879">
    <property type="component" value="Unassembled WGS sequence"/>
</dbReference>
<comment type="caution">
    <text evidence="1">The sequence shown here is derived from an EMBL/GenBank/DDBJ whole genome shotgun (WGS) entry which is preliminary data.</text>
</comment>
<accession>A0A813ZPS8</accession>
<reference evidence="1" key="1">
    <citation type="submission" date="2021-02" db="EMBL/GenBank/DDBJ databases">
        <authorList>
            <person name="Nowell W R."/>
        </authorList>
    </citation>
    <scope>NUCLEOTIDE SEQUENCE</scope>
    <source>
        <strain evidence="1">Ploen Becks lab</strain>
    </source>
</reference>
<sequence>MEKLKKFPIQEKFEKGDFSFQNIPRVICMKNSEVFIFEKSEFTKPQQYYRLKAFSYGDWQLYISAIKCEYFQNREVFDNLFLNEMEIDKPKSLEYIPYISIQKALKFLQVDINCEMDYYLSDLSKIRNDLQHDLSDNFINQNLDMIQDKLFYLIMCEIFDICGYNTEECHKNELIKNQENNETEMSYILNDFRLLYNDAGEKYSTARRGEYYIIIDFLD</sequence>
<proteinExistence type="predicted"/>
<dbReference type="AlphaFoldDB" id="A0A813ZPS8"/>